<evidence type="ECO:0000313" key="1">
    <source>
        <dbReference type="EMBL" id="CAG9817776.1"/>
    </source>
</evidence>
<sequence length="212" mass="24514">MAIELKKSELIFNKPLYIGIAILDLSKIVMFDFHYNFMLPKLGADVKLMYTDTDSFIYEIVCDDVYSEVIDANIERFDTSDYAPDNIYGIPRVNKKVLGLLKNEANGKIITHFAGLRSKMYSYKLDITDEDIEKERKRLERKGFSKERLDRELENFGINKKSKGVKKCVVKNKLTSDDYVNCLTAWKGKTVAQQTIRSYAHDVFPSNKQKLV</sequence>
<keyword evidence="2" id="KW-1185">Reference proteome</keyword>
<dbReference type="Gene3D" id="3.90.1600.10">
    <property type="entry name" value="Palm domain of DNA polymerase"/>
    <property type="match status" value="1"/>
</dbReference>
<evidence type="ECO:0000313" key="2">
    <source>
        <dbReference type="Proteomes" id="UP001153737"/>
    </source>
</evidence>
<gene>
    <name evidence="1" type="ORF">PHAECO_LOCUS5398</name>
</gene>
<dbReference type="InterPro" id="IPR043502">
    <property type="entry name" value="DNA/RNA_pol_sf"/>
</dbReference>
<reference evidence="1" key="1">
    <citation type="submission" date="2022-01" db="EMBL/GenBank/DDBJ databases">
        <authorList>
            <person name="King R."/>
        </authorList>
    </citation>
    <scope>NUCLEOTIDE SEQUENCE</scope>
</reference>
<dbReference type="PANTHER" id="PTHR31511">
    <property type="entry name" value="PROTEIN CBG23764"/>
    <property type="match status" value="1"/>
</dbReference>
<dbReference type="GO" id="GO:0071897">
    <property type="term" value="P:DNA biosynthetic process"/>
    <property type="evidence" value="ECO:0007669"/>
    <property type="project" value="UniProtKB-ARBA"/>
</dbReference>
<protein>
    <submittedName>
        <fullName evidence="1">Uncharacterized protein</fullName>
    </submittedName>
</protein>
<dbReference type="Proteomes" id="UP001153737">
    <property type="component" value="Chromosome 16"/>
</dbReference>
<accession>A0A9N9SCY4</accession>
<dbReference type="EMBL" id="OU896722">
    <property type="protein sequence ID" value="CAG9817776.1"/>
    <property type="molecule type" value="Genomic_DNA"/>
</dbReference>
<dbReference type="InterPro" id="IPR023211">
    <property type="entry name" value="DNA_pol_palm_dom_sf"/>
</dbReference>
<reference evidence="1" key="2">
    <citation type="submission" date="2022-10" db="EMBL/GenBank/DDBJ databases">
        <authorList>
            <consortium name="ENA_rothamsted_submissions"/>
            <consortium name="culmorum"/>
            <person name="King R."/>
        </authorList>
    </citation>
    <scope>NUCLEOTIDE SEQUENCE</scope>
</reference>
<dbReference type="OrthoDB" id="414982at2759"/>
<dbReference type="SUPFAM" id="SSF56672">
    <property type="entry name" value="DNA/RNA polymerases"/>
    <property type="match status" value="1"/>
</dbReference>
<name>A0A9N9SCY4_PHACE</name>
<organism evidence="1 2">
    <name type="scientific">Phaedon cochleariae</name>
    <name type="common">Mustard beetle</name>
    <dbReference type="NCBI Taxonomy" id="80249"/>
    <lineage>
        <taxon>Eukaryota</taxon>
        <taxon>Metazoa</taxon>
        <taxon>Ecdysozoa</taxon>
        <taxon>Arthropoda</taxon>
        <taxon>Hexapoda</taxon>
        <taxon>Insecta</taxon>
        <taxon>Pterygota</taxon>
        <taxon>Neoptera</taxon>
        <taxon>Endopterygota</taxon>
        <taxon>Coleoptera</taxon>
        <taxon>Polyphaga</taxon>
        <taxon>Cucujiformia</taxon>
        <taxon>Chrysomeloidea</taxon>
        <taxon>Chrysomelidae</taxon>
        <taxon>Chrysomelinae</taxon>
        <taxon>Chrysomelini</taxon>
        <taxon>Phaedon</taxon>
    </lineage>
</organism>
<dbReference type="PANTHER" id="PTHR31511:SF12">
    <property type="entry name" value="RHO TERMINATION FACTOR N-TERMINAL DOMAIN-CONTAINING PROTEIN"/>
    <property type="match status" value="1"/>
</dbReference>
<dbReference type="AlphaFoldDB" id="A0A9N9SCY4"/>
<proteinExistence type="predicted"/>